<comment type="caution">
    <text evidence="1">The sequence shown here is derived from an EMBL/GenBank/DDBJ whole genome shotgun (WGS) entry which is preliminary data.</text>
</comment>
<dbReference type="EMBL" id="CAVMJV010000002">
    <property type="protein sequence ID" value="CAK5012445.1"/>
    <property type="molecule type" value="Genomic_DNA"/>
</dbReference>
<gene>
    <name evidence="1" type="ORF">MENTE1834_LOCUS2123</name>
</gene>
<protein>
    <submittedName>
        <fullName evidence="1">Uncharacterized protein</fullName>
    </submittedName>
</protein>
<name>A0ACB0XQ42_MELEN</name>
<accession>A0ACB0XQ42</accession>
<evidence type="ECO:0000313" key="1">
    <source>
        <dbReference type="EMBL" id="CAK5012445.1"/>
    </source>
</evidence>
<sequence length="85" mass="9333">MPKKGQHLISSKYEQKKKQARRASESSESSEAESYATAESQSPGPSTPQVSSIWGDHSKTSKIQTVALASLKTGFQHILFQNPEK</sequence>
<proteinExistence type="predicted"/>
<organism evidence="1 2">
    <name type="scientific">Meloidogyne enterolobii</name>
    <name type="common">Root-knot nematode worm</name>
    <name type="synonym">Meloidogyne mayaguensis</name>
    <dbReference type="NCBI Taxonomy" id="390850"/>
    <lineage>
        <taxon>Eukaryota</taxon>
        <taxon>Metazoa</taxon>
        <taxon>Ecdysozoa</taxon>
        <taxon>Nematoda</taxon>
        <taxon>Chromadorea</taxon>
        <taxon>Rhabditida</taxon>
        <taxon>Tylenchina</taxon>
        <taxon>Tylenchomorpha</taxon>
        <taxon>Tylenchoidea</taxon>
        <taxon>Meloidogynidae</taxon>
        <taxon>Meloidogyninae</taxon>
        <taxon>Meloidogyne</taxon>
    </lineage>
</organism>
<reference evidence="1" key="1">
    <citation type="submission" date="2023-11" db="EMBL/GenBank/DDBJ databases">
        <authorList>
            <person name="Poullet M."/>
        </authorList>
    </citation>
    <scope>NUCLEOTIDE SEQUENCE</scope>
    <source>
        <strain evidence="1">E1834</strain>
    </source>
</reference>
<evidence type="ECO:0000313" key="2">
    <source>
        <dbReference type="Proteomes" id="UP001497535"/>
    </source>
</evidence>
<keyword evidence="2" id="KW-1185">Reference proteome</keyword>
<dbReference type="Proteomes" id="UP001497535">
    <property type="component" value="Unassembled WGS sequence"/>
</dbReference>